<dbReference type="InterPro" id="IPR000644">
    <property type="entry name" value="CBS_dom"/>
</dbReference>
<dbReference type="RefSeq" id="WP_065416314.1">
    <property type="nucleotide sequence ID" value="NZ_CP016090.1"/>
</dbReference>
<feature type="domain" description="CBS" evidence="3">
    <location>
        <begin position="92"/>
        <end position="153"/>
    </location>
</feature>
<dbReference type="InterPro" id="IPR051257">
    <property type="entry name" value="Diverse_CBS-Domain"/>
</dbReference>
<dbReference type="PANTHER" id="PTHR43080:SF2">
    <property type="entry name" value="CBS DOMAIN-CONTAINING PROTEIN"/>
    <property type="match status" value="1"/>
</dbReference>
<protein>
    <submittedName>
        <fullName evidence="4">CBS domain-containing protein</fullName>
    </submittedName>
</protein>
<keyword evidence="1 2" id="KW-0129">CBS domain</keyword>
<gene>
    <name evidence="4" type="ORF">DFH45_000389</name>
</gene>
<evidence type="ECO:0000256" key="1">
    <source>
        <dbReference type="ARBA" id="ARBA00023122"/>
    </source>
</evidence>
<feature type="domain" description="CBS" evidence="3">
    <location>
        <begin position="7"/>
        <end position="64"/>
    </location>
</feature>
<dbReference type="InterPro" id="IPR046342">
    <property type="entry name" value="CBS_dom_sf"/>
</dbReference>
<dbReference type="PROSITE" id="PS51371">
    <property type="entry name" value="CBS"/>
    <property type="match status" value="2"/>
</dbReference>
<comment type="caution">
    <text evidence="4">The sequence shown here is derived from an EMBL/GenBank/DDBJ whole genome shotgun (WGS) entry which is preliminary data.</text>
</comment>
<accession>A0A1B9BRB2</accession>
<proteinExistence type="predicted"/>
<dbReference type="SMART" id="SM00116">
    <property type="entry name" value="CBS"/>
    <property type="match status" value="2"/>
</dbReference>
<organism evidence="4 5">
    <name type="scientific">Clostridium beijerinckii</name>
    <name type="common">Clostridium MP</name>
    <dbReference type="NCBI Taxonomy" id="1520"/>
    <lineage>
        <taxon>Bacteria</taxon>
        <taxon>Bacillati</taxon>
        <taxon>Bacillota</taxon>
        <taxon>Clostridia</taxon>
        <taxon>Eubacteriales</taxon>
        <taxon>Clostridiaceae</taxon>
        <taxon>Clostridium</taxon>
    </lineage>
</organism>
<reference evidence="4" key="1">
    <citation type="submission" date="2020-05" db="EMBL/GenBank/DDBJ databases">
        <title>Genomic insights into acetone-butanol-ethanol (ABE) fermentation by sequencing solventogenic clostridia strains.</title>
        <authorList>
            <person name="Brown S."/>
        </authorList>
    </citation>
    <scope>NUCLEOTIDE SEQUENCE</scope>
    <source>
        <strain evidence="4">DJ126</strain>
    </source>
</reference>
<evidence type="ECO:0000259" key="3">
    <source>
        <dbReference type="PROSITE" id="PS51371"/>
    </source>
</evidence>
<dbReference type="Gene3D" id="3.10.580.10">
    <property type="entry name" value="CBS-domain"/>
    <property type="match status" value="1"/>
</dbReference>
<dbReference type="AlphaFoldDB" id="A0A1B9BRB2"/>
<dbReference type="Proteomes" id="UP000821656">
    <property type="component" value="Unassembled WGS sequence"/>
</dbReference>
<evidence type="ECO:0000256" key="2">
    <source>
        <dbReference type="PROSITE-ProRule" id="PRU00703"/>
    </source>
</evidence>
<evidence type="ECO:0000313" key="5">
    <source>
        <dbReference type="Proteomes" id="UP000821656"/>
    </source>
</evidence>
<dbReference type="EMBL" id="JABSXK010000001">
    <property type="protein sequence ID" value="NRV07426.1"/>
    <property type="molecule type" value="Genomic_DNA"/>
</dbReference>
<dbReference type="PANTHER" id="PTHR43080">
    <property type="entry name" value="CBS DOMAIN-CONTAINING PROTEIN CBSX3, MITOCHONDRIAL"/>
    <property type="match status" value="1"/>
</dbReference>
<sequence length="154" mass="17559">MKVKDFMITDVISVSKENTIKDVMKVLVTNKIGGVPIVDNKGILSGIVSDGDIIRSINPKEGKMYDFISYVFYLKREELEEEIGLIKDTNIMTIAKCKDICCVFPEDTMEKVLSIFSKHNFKKIPVIDKDRRVVGVISRGDVIRYIQKKIIDKL</sequence>
<evidence type="ECO:0000313" key="4">
    <source>
        <dbReference type="EMBL" id="NRV07426.1"/>
    </source>
</evidence>
<dbReference type="SUPFAM" id="SSF54631">
    <property type="entry name" value="CBS-domain pair"/>
    <property type="match status" value="1"/>
</dbReference>
<dbReference type="Pfam" id="PF00571">
    <property type="entry name" value="CBS"/>
    <property type="match status" value="2"/>
</dbReference>
<name>A0A1B9BRB2_CLOBE</name>